<dbReference type="Proteomes" id="UP001140949">
    <property type="component" value="Unassembled WGS sequence"/>
</dbReference>
<reference evidence="1" key="2">
    <citation type="submission" date="2023-04" db="EMBL/GenBank/DDBJ databases">
        <authorList>
            <person name="Bruccoleri R.E."/>
            <person name="Oakeley E.J."/>
            <person name="Faust A.-M."/>
            <person name="Dessus-Babus S."/>
            <person name="Altorfer M."/>
            <person name="Burckhardt D."/>
            <person name="Oertli M."/>
            <person name="Naumann U."/>
            <person name="Petersen F."/>
            <person name="Wong J."/>
        </authorList>
    </citation>
    <scope>NUCLEOTIDE SEQUENCE</scope>
    <source>
        <strain evidence="1">GSM-AAB239-AS_SAM_17_03QT</strain>
        <tissue evidence="1">Leaf</tissue>
    </source>
</reference>
<organism evidence="1 2">
    <name type="scientific">Iris pallida</name>
    <name type="common">Sweet iris</name>
    <dbReference type="NCBI Taxonomy" id="29817"/>
    <lineage>
        <taxon>Eukaryota</taxon>
        <taxon>Viridiplantae</taxon>
        <taxon>Streptophyta</taxon>
        <taxon>Embryophyta</taxon>
        <taxon>Tracheophyta</taxon>
        <taxon>Spermatophyta</taxon>
        <taxon>Magnoliopsida</taxon>
        <taxon>Liliopsida</taxon>
        <taxon>Asparagales</taxon>
        <taxon>Iridaceae</taxon>
        <taxon>Iridoideae</taxon>
        <taxon>Irideae</taxon>
        <taxon>Iris</taxon>
    </lineage>
</organism>
<gene>
    <name evidence="1" type="ORF">M6B38_198525</name>
</gene>
<name>A0AAX6EB68_IRIPA</name>
<accession>A0AAX6EB68</accession>
<sequence>MKLFSKKLSFSIFSYQMVGNETVRAHRKISFSMEITIFHKHPN</sequence>
<evidence type="ECO:0000313" key="2">
    <source>
        <dbReference type="Proteomes" id="UP001140949"/>
    </source>
</evidence>
<dbReference type="AlphaFoldDB" id="A0AAX6EB68"/>
<dbReference type="EMBL" id="JANAVB010038218">
    <property type="protein sequence ID" value="KAJ6801288.1"/>
    <property type="molecule type" value="Genomic_DNA"/>
</dbReference>
<reference evidence="1" key="1">
    <citation type="journal article" date="2023" name="GigaByte">
        <title>Genome assembly of the bearded iris, Iris pallida Lam.</title>
        <authorList>
            <person name="Bruccoleri R.E."/>
            <person name="Oakeley E.J."/>
            <person name="Faust A.M.E."/>
            <person name="Altorfer M."/>
            <person name="Dessus-Babus S."/>
            <person name="Burckhardt D."/>
            <person name="Oertli M."/>
            <person name="Naumann U."/>
            <person name="Petersen F."/>
            <person name="Wong J."/>
        </authorList>
    </citation>
    <scope>NUCLEOTIDE SEQUENCE</scope>
    <source>
        <strain evidence="1">GSM-AAB239-AS_SAM_17_03QT</strain>
    </source>
</reference>
<proteinExistence type="predicted"/>
<evidence type="ECO:0000313" key="1">
    <source>
        <dbReference type="EMBL" id="KAJ6801288.1"/>
    </source>
</evidence>
<keyword evidence="2" id="KW-1185">Reference proteome</keyword>
<protein>
    <submittedName>
        <fullName evidence="1">Uncharacterized protein</fullName>
    </submittedName>
</protein>
<comment type="caution">
    <text evidence="1">The sequence shown here is derived from an EMBL/GenBank/DDBJ whole genome shotgun (WGS) entry which is preliminary data.</text>
</comment>